<evidence type="ECO:0008006" key="3">
    <source>
        <dbReference type="Google" id="ProtNLM"/>
    </source>
</evidence>
<comment type="caution">
    <text evidence="1">The sequence shown here is derived from an EMBL/GenBank/DDBJ whole genome shotgun (WGS) entry which is preliminary data.</text>
</comment>
<sequence>MSFTQIEDLSNEIFFEIFDYIEYNDLFNAFLNLNNRFQNLLNYPFLRLKLHIDHQPEFAVQKYYTEFVIPNKYRIVSLYLHDQLDIISQSSLDNNNSSFSRLESLVLNQVQCQKLISIFPILTSLPRLFSITINFIDNTIDLTEIYRLIFLLPYLKKVELSARRNSLMISLPMNTYEHYSSIKHLIIKHVCYVEELIVLLPYTPRLTHLTCIELSKQYQDIERMQSIMMENLTSITLNICDVQFDEFEIFIKKICKQLRILSIDKIQDIAYLNANRWEQLICKYMPYLHIFKFEYDEHYYQPIEWSSYHSQLNQFTSSFWINRGWFFQITADIDYWPPIKISYSICTDMTKYSTMYEQIVPMKLELIHFYFAPSRQDLIDTTLHFFTNLHLNRVDVDCKKLSYNKFIQLLHMLPNLNALKILSLSSFNINHLSQEQIESIQLWSRTNQITKLILENFIDQNDFEKIQFFINLVPQIEYLQVKCEKNFNIELIVQHILFKTIDKFLNFNLLCLYVKIANDIMIKQLQIMIDREKLLHNYQITRSTDRIYLQWKLK</sequence>
<evidence type="ECO:0000313" key="2">
    <source>
        <dbReference type="Proteomes" id="UP000663864"/>
    </source>
</evidence>
<dbReference type="InterPro" id="IPR032675">
    <property type="entry name" value="LRR_dom_sf"/>
</dbReference>
<proteinExistence type="predicted"/>
<evidence type="ECO:0000313" key="1">
    <source>
        <dbReference type="EMBL" id="CAF1053815.1"/>
    </source>
</evidence>
<dbReference type="AlphaFoldDB" id="A0A814KKK4"/>
<dbReference type="SUPFAM" id="SSF52047">
    <property type="entry name" value="RNI-like"/>
    <property type="match status" value="1"/>
</dbReference>
<protein>
    <recommendedName>
        <fullName evidence="3">F-box domain-containing protein</fullName>
    </recommendedName>
</protein>
<gene>
    <name evidence="1" type="ORF">ZHD862_LOCUS15196</name>
</gene>
<dbReference type="Gene3D" id="3.80.10.10">
    <property type="entry name" value="Ribonuclease Inhibitor"/>
    <property type="match status" value="1"/>
</dbReference>
<reference evidence="1" key="1">
    <citation type="submission" date="2021-02" db="EMBL/GenBank/DDBJ databases">
        <authorList>
            <person name="Nowell W R."/>
        </authorList>
    </citation>
    <scope>NUCLEOTIDE SEQUENCE</scope>
</reference>
<accession>A0A814KKK4</accession>
<dbReference type="Proteomes" id="UP000663864">
    <property type="component" value="Unassembled WGS sequence"/>
</dbReference>
<organism evidence="1 2">
    <name type="scientific">Rotaria sordida</name>
    <dbReference type="NCBI Taxonomy" id="392033"/>
    <lineage>
        <taxon>Eukaryota</taxon>
        <taxon>Metazoa</taxon>
        <taxon>Spiralia</taxon>
        <taxon>Gnathifera</taxon>
        <taxon>Rotifera</taxon>
        <taxon>Eurotatoria</taxon>
        <taxon>Bdelloidea</taxon>
        <taxon>Philodinida</taxon>
        <taxon>Philodinidae</taxon>
        <taxon>Rotaria</taxon>
    </lineage>
</organism>
<name>A0A814KKK4_9BILA</name>
<dbReference type="EMBL" id="CAJNOT010000680">
    <property type="protein sequence ID" value="CAF1053815.1"/>
    <property type="molecule type" value="Genomic_DNA"/>
</dbReference>